<accession>I6PEW1</accession>
<sequence>MEATLRLSASPCSVGCSGQPTSSLRTRQPLRTTPLPRNAQSAGSRRRGTVRCAIAEPSGKPAPMGQITKYNDNWFDLLFMSLFAKKMEIETGKKTRLTGYEGFVDISKRVMQGRSPAEQQASVRRVLLSMLPPEAPASFRKLFPPTKLSAEINAWITVPFFAWLVGPAKLYEVEVNGVKQWSGVKIEKCRYLENSGCVGMCVNMCKVPTQDFFTNEFGLPLTMTPNFEDMSCEMVYGQLAPPVEEDPAYKQPCFAALCSIAQGDLPSCPKLSA</sequence>
<feature type="compositionally biased region" description="Polar residues" evidence="1">
    <location>
        <begin position="16"/>
        <end position="31"/>
    </location>
</feature>
<dbReference type="InterPro" id="IPR038938">
    <property type="entry name" value="D27-like"/>
</dbReference>
<proteinExistence type="evidence at transcript level"/>
<name>I6PEW1_CHAGL</name>
<dbReference type="Pfam" id="PF13225">
    <property type="entry name" value="D27-like_C"/>
    <property type="match status" value="1"/>
</dbReference>
<feature type="domain" description="Beta-carotene isomerase D27-like C-terminal" evidence="2">
    <location>
        <begin position="163"/>
        <end position="245"/>
    </location>
</feature>
<feature type="region of interest" description="Disordered" evidence="1">
    <location>
        <begin position="1"/>
        <end position="49"/>
    </location>
</feature>
<dbReference type="AlphaFoldDB" id="I6PEW1"/>
<dbReference type="EMBL" id="JF810015">
    <property type="protein sequence ID" value="AFI78793.1"/>
    <property type="molecule type" value="mRNA"/>
</dbReference>
<organism evidence="3">
    <name type="scientific">Chaetosphaeridium globosum</name>
    <name type="common">Charophycean green alga</name>
    <name type="synonym">Herposteiron globosum</name>
    <dbReference type="NCBI Taxonomy" id="96477"/>
    <lineage>
        <taxon>Eukaryota</taxon>
        <taxon>Viridiplantae</taxon>
        <taxon>Streptophyta</taxon>
        <taxon>Coleochaetophyceae</taxon>
        <taxon>Coleochaetales</taxon>
        <taxon>Chaetosphaeridiaceae</taxon>
        <taxon>Chaetosphaeridium</taxon>
    </lineage>
</organism>
<evidence type="ECO:0000259" key="2">
    <source>
        <dbReference type="Pfam" id="PF13225"/>
    </source>
</evidence>
<reference evidence="3" key="1">
    <citation type="journal article" date="2012" name="New Phytol.">
        <title>Origin of strigolactones in the green lineage.</title>
        <authorList>
            <person name="Delaux P.-M."/>
            <person name="Xie X."/>
            <person name="Timme R.E."/>
            <person name="Puech-Pages V."/>
            <person name="Dunand C."/>
            <person name="Lecompte E."/>
            <person name="Delwiche C.F."/>
            <person name="Yoneyama K."/>
            <person name="Becard G."/>
            <person name="Sejalon-Delmas N."/>
        </authorList>
    </citation>
    <scope>NUCLEOTIDE SEQUENCE</scope>
    <source>
        <strain evidence="3">SAG 26.98</strain>
    </source>
</reference>
<evidence type="ECO:0000256" key="1">
    <source>
        <dbReference type="SAM" id="MobiDB-lite"/>
    </source>
</evidence>
<dbReference type="GO" id="GO:0005506">
    <property type="term" value="F:iron ion binding"/>
    <property type="evidence" value="ECO:0007669"/>
    <property type="project" value="InterPro"/>
</dbReference>
<evidence type="ECO:0000313" key="3">
    <source>
        <dbReference type="EMBL" id="AFI78793.1"/>
    </source>
</evidence>
<dbReference type="PANTHER" id="PTHR33591">
    <property type="entry name" value="BETA-CAROTENE ISOMERASE D27"/>
    <property type="match status" value="1"/>
</dbReference>
<gene>
    <name evidence="3" type="primary">D27</name>
</gene>
<dbReference type="InterPro" id="IPR025114">
    <property type="entry name" value="D27-like_C"/>
</dbReference>
<protein>
    <submittedName>
        <fullName evidence="3">Putative D27 family protein</fullName>
    </submittedName>
</protein>
<dbReference type="PANTHER" id="PTHR33591:SF4">
    <property type="entry name" value="OS08G0114100 PROTEIN"/>
    <property type="match status" value="1"/>
</dbReference>